<evidence type="ECO:0000256" key="2">
    <source>
        <dbReference type="ARBA" id="ARBA00022692"/>
    </source>
</evidence>
<feature type="transmembrane region" description="Helical" evidence="5">
    <location>
        <begin position="185"/>
        <end position="205"/>
    </location>
</feature>
<keyword evidence="2 5" id="KW-0812">Transmembrane</keyword>
<feature type="transmembrane region" description="Helical" evidence="5">
    <location>
        <begin position="245"/>
        <end position="263"/>
    </location>
</feature>
<dbReference type="Proteomes" id="UP000178885">
    <property type="component" value="Unassembled WGS sequence"/>
</dbReference>
<gene>
    <name evidence="6" type="ORF">A2151_01885</name>
</gene>
<evidence type="ECO:0000256" key="4">
    <source>
        <dbReference type="ARBA" id="ARBA00023136"/>
    </source>
</evidence>
<dbReference type="Pfam" id="PF01925">
    <property type="entry name" value="TauE"/>
    <property type="match status" value="1"/>
</dbReference>
<comment type="caution">
    <text evidence="6">The sequence shown here is derived from an EMBL/GenBank/DDBJ whole genome shotgun (WGS) entry which is preliminary data.</text>
</comment>
<feature type="transmembrane region" description="Helical" evidence="5">
    <location>
        <begin position="7"/>
        <end position="34"/>
    </location>
</feature>
<evidence type="ECO:0000256" key="1">
    <source>
        <dbReference type="ARBA" id="ARBA00004141"/>
    </source>
</evidence>
<dbReference type="GO" id="GO:0005886">
    <property type="term" value="C:plasma membrane"/>
    <property type="evidence" value="ECO:0007669"/>
    <property type="project" value="UniProtKB-SubCell"/>
</dbReference>
<name>A0A1F6TSU9_9PROT</name>
<accession>A0A1F6TSU9</accession>
<reference evidence="6 7" key="1">
    <citation type="journal article" date="2016" name="Nat. Commun.">
        <title>Thousands of microbial genomes shed light on interconnected biogeochemical processes in an aquifer system.</title>
        <authorList>
            <person name="Anantharaman K."/>
            <person name="Brown C.T."/>
            <person name="Hug L.A."/>
            <person name="Sharon I."/>
            <person name="Castelle C.J."/>
            <person name="Probst A.J."/>
            <person name="Thomas B.C."/>
            <person name="Singh A."/>
            <person name="Wilkins M.J."/>
            <person name="Karaoz U."/>
            <person name="Brodie E.L."/>
            <person name="Williams K.H."/>
            <person name="Hubbard S.S."/>
            <person name="Banfield J.F."/>
        </authorList>
    </citation>
    <scope>NUCLEOTIDE SEQUENCE [LARGE SCALE GENOMIC DNA]</scope>
</reference>
<dbReference type="PANTHER" id="PTHR43483:SF3">
    <property type="entry name" value="MEMBRANE TRANSPORTER PROTEIN HI_0806-RELATED"/>
    <property type="match status" value="1"/>
</dbReference>
<organism evidence="6 7">
    <name type="scientific">Candidatus Muproteobacteria bacterium RBG_16_65_34</name>
    <dbReference type="NCBI Taxonomy" id="1817760"/>
    <lineage>
        <taxon>Bacteria</taxon>
        <taxon>Pseudomonadati</taxon>
        <taxon>Pseudomonadota</taxon>
        <taxon>Candidatus Muproteobacteria</taxon>
    </lineage>
</organism>
<keyword evidence="3 5" id="KW-1133">Transmembrane helix</keyword>
<comment type="subcellular location">
    <subcellularLocation>
        <location evidence="5">Cell membrane</location>
        <topology evidence="5">Multi-pass membrane protein</topology>
    </subcellularLocation>
    <subcellularLocation>
        <location evidence="1">Membrane</location>
        <topology evidence="1">Multi-pass membrane protein</topology>
    </subcellularLocation>
</comment>
<protein>
    <recommendedName>
        <fullName evidence="5">Probable membrane transporter protein</fullName>
    </recommendedName>
</protein>
<proteinExistence type="inferred from homology"/>
<feature type="transmembrane region" description="Helical" evidence="5">
    <location>
        <begin position="217"/>
        <end position="239"/>
    </location>
</feature>
<evidence type="ECO:0000313" key="7">
    <source>
        <dbReference type="Proteomes" id="UP000178885"/>
    </source>
</evidence>
<evidence type="ECO:0000313" key="6">
    <source>
        <dbReference type="EMBL" id="OGI48136.1"/>
    </source>
</evidence>
<dbReference type="EMBL" id="MFSU01000036">
    <property type="protein sequence ID" value="OGI48136.1"/>
    <property type="molecule type" value="Genomic_DNA"/>
</dbReference>
<keyword evidence="4 5" id="KW-0472">Membrane</keyword>
<evidence type="ECO:0000256" key="3">
    <source>
        <dbReference type="ARBA" id="ARBA00022989"/>
    </source>
</evidence>
<evidence type="ECO:0000256" key="5">
    <source>
        <dbReference type="RuleBase" id="RU363041"/>
    </source>
</evidence>
<dbReference type="STRING" id="1817760.A2151_01885"/>
<comment type="similarity">
    <text evidence="5">Belongs to the 4-toluene sulfonate uptake permease (TSUP) (TC 2.A.102) family.</text>
</comment>
<dbReference type="InterPro" id="IPR002781">
    <property type="entry name" value="TM_pro_TauE-like"/>
</dbReference>
<feature type="transmembrane region" description="Helical" evidence="5">
    <location>
        <begin position="144"/>
        <end position="165"/>
    </location>
</feature>
<dbReference type="AlphaFoldDB" id="A0A1F6TSU9"/>
<feature type="transmembrane region" description="Helical" evidence="5">
    <location>
        <begin position="80"/>
        <end position="100"/>
    </location>
</feature>
<keyword evidence="5" id="KW-1003">Cell membrane</keyword>
<sequence length="264" mass="27107">MTEILTLILMGALAGVLAGLLGIGGGALIVPVLALFFQKQGVDPEVIMKTALGTSLATIIFTAASSVRAHHKRGAVRWQIVRRITPGIVLGSLLGAGVAAALPGRVLHAIFPVFMFLVAAQMLRPTSATQAHRKELPGRVGVTGAGTAIGVLSAIFGIGGGSLSVPFMTWFSVPVRNAIATSSAIGFPIAVASTLGYVVAGWGVAGLPPWSIGYVNLPGFTGVVIASTLCAPFGAAIAHRISETALRRIFAAFLVVLGLRMMFS</sequence>
<dbReference type="PANTHER" id="PTHR43483">
    <property type="entry name" value="MEMBRANE TRANSPORTER PROTEIN HI_0806-RELATED"/>
    <property type="match status" value="1"/>
</dbReference>
<feature type="transmembrane region" description="Helical" evidence="5">
    <location>
        <begin position="46"/>
        <end position="68"/>
    </location>
</feature>